<gene>
    <name evidence="5" type="ORF">HOO69_22925</name>
</gene>
<dbReference type="InterPro" id="IPR011006">
    <property type="entry name" value="CheY-like_superfamily"/>
</dbReference>
<dbReference type="InterPro" id="IPR003607">
    <property type="entry name" value="HD/PDEase_dom"/>
</dbReference>
<dbReference type="PANTHER" id="PTHR45228:SF5">
    <property type="entry name" value="CYCLIC DI-GMP PHOSPHODIESTERASE VC_1348-RELATED"/>
    <property type="match status" value="1"/>
</dbReference>
<evidence type="ECO:0000259" key="3">
    <source>
        <dbReference type="PROSITE" id="PS50110"/>
    </source>
</evidence>
<dbReference type="PANTHER" id="PTHR45228">
    <property type="entry name" value="CYCLIC DI-GMP PHOSPHODIESTERASE TM_0186-RELATED"/>
    <property type="match status" value="1"/>
</dbReference>
<evidence type="ECO:0000256" key="1">
    <source>
        <dbReference type="PROSITE-ProRule" id="PRU00169"/>
    </source>
</evidence>
<evidence type="ECO:0000313" key="6">
    <source>
        <dbReference type="Proteomes" id="UP000501443"/>
    </source>
</evidence>
<accession>A0AAE7E093</accession>
<dbReference type="InterPro" id="IPR037522">
    <property type="entry name" value="HD_GYP_dom"/>
</dbReference>
<dbReference type="GO" id="GO:0008081">
    <property type="term" value="F:phosphoric diester hydrolase activity"/>
    <property type="evidence" value="ECO:0007669"/>
    <property type="project" value="UniProtKB-ARBA"/>
</dbReference>
<reference evidence="5 6" key="1">
    <citation type="submission" date="2020-05" db="EMBL/GenBank/DDBJ databases">
        <title>First description outside Europe of the emergent pathogen for shellfish aquaculture Vibrio europaeus.</title>
        <authorList>
            <person name="Dubert J."/>
            <person name="Rojas R."/>
        </authorList>
    </citation>
    <scope>NUCLEOTIDE SEQUENCE [LARGE SCALE GENOMIC DNA]</scope>
    <source>
        <strain evidence="5 6">NPI-1</strain>
    </source>
</reference>
<dbReference type="Pfam" id="PF13487">
    <property type="entry name" value="HD_5"/>
    <property type="match status" value="1"/>
</dbReference>
<feature type="domain" description="Response regulatory" evidence="3">
    <location>
        <begin position="11"/>
        <end position="126"/>
    </location>
</feature>
<feature type="coiled-coil region" evidence="2">
    <location>
        <begin position="125"/>
        <end position="159"/>
    </location>
</feature>
<dbReference type="PROSITE" id="PS51832">
    <property type="entry name" value="HD_GYP"/>
    <property type="match status" value="1"/>
</dbReference>
<feature type="modified residue" description="4-aspartylphosphate" evidence="1">
    <location>
        <position position="59"/>
    </location>
</feature>
<proteinExistence type="predicted"/>
<keyword evidence="1" id="KW-0597">Phosphoprotein</keyword>
<dbReference type="InterPro" id="IPR001789">
    <property type="entry name" value="Sig_transdc_resp-reg_receiver"/>
</dbReference>
<dbReference type="GO" id="GO:0000160">
    <property type="term" value="P:phosphorelay signal transduction system"/>
    <property type="evidence" value="ECO:0007669"/>
    <property type="project" value="InterPro"/>
</dbReference>
<dbReference type="AlphaFoldDB" id="A0AAE7E093"/>
<dbReference type="EMBL" id="CP053543">
    <property type="protein sequence ID" value="QJY39385.1"/>
    <property type="molecule type" value="Genomic_DNA"/>
</dbReference>
<name>A0AAE7E093_9VIBR</name>
<evidence type="ECO:0000256" key="2">
    <source>
        <dbReference type="SAM" id="Coils"/>
    </source>
</evidence>
<sequence>MESQVADSVSSVLVVDDNAENRVLLSSLLKPHHKVIVATSGQQALTICENQSPDIVLLDIMMPEMDGYEVCERLKANPKTKHIPVIFLTAKTQIEDEQRGFEVGAIDYILKPISPPTLLSRINTHLKLRFTMEELSEQNESLEQRVKKRTRELEMLQDATIGAMASLAETRDNETGNHIRRTQNYVKLLAEELLLNGHYTEELNPNSIELLYKSAPLHDIGKVGIPDSVLLKPGKLTDEEFHLMKFHTTLGRAVLLTVEDSIDFQCDFLQIAKEIAYSHQEKWDGSGYPEGLSGYDIPLSARLMAVADVYDALISERVYKPAFSHEKAVGIIADGSGGHFEPLMVDTFLAIEKNLERLRQRFVMKVLTKTHLIKKRVVKSNLMLA</sequence>
<dbReference type="SUPFAM" id="SSF52172">
    <property type="entry name" value="CheY-like"/>
    <property type="match status" value="1"/>
</dbReference>
<dbReference type="Proteomes" id="UP000501443">
    <property type="component" value="Chromosome 2"/>
</dbReference>
<dbReference type="SMART" id="SM00448">
    <property type="entry name" value="REC"/>
    <property type="match status" value="1"/>
</dbReference>
<dbReference type="SMART" id="SM00471">
    <property type="entry name" value="HDc"/>
    <property type="match status" value="1"/>
</dbReference>
<keyword evidence="2" id="KW-0175">Coiled coil</keyword>
<feature type="domain" description="HD-GYP" evidence="4">
    <location>
        <begin position="153"/>
        <end position="364"/>
    </location>
</feature>
<dbReference type="Gene3D" id="3.40.50.2300">
    <property type="match status" value="1"/>
</dbReference>
<dbReference type="CDD" id="cd19920">
    <property type="entry name" value="REC_PA4781-like"/>
    <property type="match status" value="1"/>
</dbReference>
<organism evidence="5 6">
    <name type="scientific">Vibrio europaeus</name>
    <dbReference type="NCBI Taxonomy" id="300876"/>
    <lineage>
        <taxon>Bacteria</taxon>
        <taxon>Pseudomonadati</taxon>
        <taxon>Pseudomonadota</taxon>
        <taxon>Gammaproteobacteria</taxon>
        <taxon>Vibrionales</taxon>
        <taxon>Vibrionaceae</taxon>
        <taxon>Vibrio</taxon>
        <taxon>Vibrio oreintalis group</taxon>
    </lineage>
</organism>
<evidence type="ECO:0000259" key="4">
    <source>
        <dbReference type="PROSITE" id="PS51832"/>
    </source>
</evidence>
<evidence type="ECO:0000313" key="5">
    <source>
        <dbReference type="EMBL" id="QJY39385.1"/>
    </source>
</evidence>
<dbReference type="SUPFAM" id="SSF109604">
    <property type="entry name" value="HD-domain/PDEase-like"/>
    <property type="match status" value="1"/>
</dbReference>
<dbReference type="CDD" id="cd00077">
    <property type="entry name" value="HDc"/>
    <property type="match status" value="1"/>
</dbReference>
<dbReference type="Gene3D" id="1.10.3210.10">
    <property type="entry name" value="Hypothetical protein af1432"/>
    <property type="match status" value="1"/>
</dbReference>
<dbReference type="Pfam" id="PF00072">
    <property type="entry name" value="Response_reg"/>
    <property type="match status" value="1"/>
</dbReference>
<protein>
    <submittedName>
        <fullName evidence="5">Two-component system response regulator</fullName>
    </submittedName>
</protein>
<dbReference type="PROSITE" id="PS50110">
    <property type="entry name" value="RESPONSE_REGULATORY"/>
    <property type="match status" value="1"/>
</dbReference>
<dbReference type="InterPro" id="IPR052020">
    <property type="entry name" value="Cyclic_di-GMP/3'3'-cGAMP_PDE"/>
</dbReference>